<keyword evidence="2" id="KW-0808">Transferase</keyword>
<evidence type="ECO:0000313" key="2">
    <source>
        <dbReference type="EMBL" id="PCI77462.1"/>
    </source>
</evidence>
<sequence length="174" mass="19903">MTDTFDFKPFLKGPRVIVRPIQEDDWEGLFAAAANPKVWEHHPVTDRYKEEVFHAFFDDAIASGSAFTFVDSETGRIIGSSRFNGLDEELSEIEIGWTFLDHDFWGGSYNAEIKKLMLDHAFKFVNTVVFWVGDTNIVSLRAMEKIGGVKRDEVIGRVLNGINYPHIIYEIRKA</sequence>
<gene>
    <name evidence="2" type="ORF">COB20_08110</name>
</gene>
<evidence type="ECO:0000259" key="1">
    <source>
        <dbReference type="PROSITE" id="PS51186"/>
    </source>
</evidence>
<name>A0A2A4X449_9GAMM</name>
<dbReference type="Gene3D" id="3.40.630.30">
    <property type="match status" value="1"/>
</dbReference>
<reference evidence="3" key="1">
    <citation type="submission" date="2017-08" db="EMBL/GenBank/DDBJ databases">
        <title>A dynamic microbial community with high functional redundancy inhabits the cold, oxic subseafloor aquifer.</title>
        <authorList>
            <person name="Tully B.J."/>
            <person name="Wheat C.G."/>
            <person name="Glazer B.T."/>
            <person name="Huber J.A."/>
        </authorList>
    </citation>
    <scope>NUCLEOTIDE SEQUENCE [LARGE SCALE GENOMIC DNA]</scope>
</reference>
<feature type="domain" description="N-acetyltransferase" evidence="1">
    <location>
        <begin position="16"/>
        <end position="174"/>
    </location>
</feature>
<accession>A0A2A4X449</accession>
<protein>
    <submittedName>
        <fullName evidence="2">GNAT family N-acetyltransferase</fullName>
    </submittedName>
</protein>
<dbReference type="Pfam" id="PF13302">
    <property type="entry name" value="Acetyltransf_3"/>
    <property type="match status" value="1"/>
</dbReference>
<dbReference type="PANTHER" id="PTHR43610">
    <property type="entry name" value="BLL6696 PROTEIN"/>
    <property type="match status" value="1"/>
</dbReference>
<comment type="caution">
    <text evidence="2">The sequence shown here is derived from an EMBL/GenBank/DDBJ whole genome shotgun (WGS) entry which is preliminary data.</text>
</comment>
<dbReference type="InterPro" id="IPR016181">
    <property type="entry name" value="Acyl_CoA_acyltransferase"/>
</dbReference>
<organism evidence="2 3">
    <name type="scientific">SAR86 cluster bacterium</name>
    <dbReference type="NCBI Taxonomy" id="2030880"/>
    <lineage>
        <taxon>Bacteria</taxon>
        <taxon>Pseudomonadati</taxon>
        <taxon>Pseudomonadota</taxon>
        <taxon>Gammaproteobacteria</taxon>
        <taxon>SAR86 cluster</taxon>
    </lineage>
</organism>
<dbReference type="SUPFAM" id="SSF55729">
    <property type="entry name" value="Acyl-CoA N-acyltransferases (Nat)"/>
    <property type="match status" value="1"/>
</dbReference>
<dbReference type="AlphaFoldDB" id="A0A2A4X449"/>
<dbReference type="Proteomes" id="UP000218767">
    <property type="component" value="Unassembled WGS sequence"/>
</dbReference>
<dbReference type="GO" id="GO:0016747">
    <property type="term" value="F:acyltransferase activity, transferring groups other than amino-acyl groups"/>
    <property type="evidence" value="ECO:0007669"/>
    <property type="project" value="InterPro"/>
</dbReference>
<evidence type="ECO:0000313" key="3">
    <source>
        <dbReference type="Proteomes" id="UP000218767"/>
    </source>
</evidence>
<dbReference type="InterPro" id="IPR000182">
    <property type="entry name" value="GNAT_dom"/>
</dbReference>
<dbReference type="EMBL" id="NVUL01000045">
    <property type="protein sequence ID" value="PCI77462.1"/>
    <property type="molecule type" value="Genomic_DNA"/>
</dbReference>
<proteinExistence type="predicted"/>
<dbReference type="PANTHER" id="PTHR43610:SF1">
    <property type="entry name" value="N-ACETYLTRANSFERASE DOMAIN-CONTAINING PROTEIN"/>
    <property type="match status" value="1"/>
</dbReference>
<dbReference type="PROSITE" id="PS51186">
    <property type="entry name" value="GNAT"/>
    <property type="match status" value="1"/>
</dbReference>